<reference evidence="5 6" key="1">
    <citation type="submission" date="2019-03" db="EMBL/GenBank/DDBJ databases">
        <title>Deep-cultivation of Planctomycetes and their phenomic and genomic characterization uncovers novel biology.</title>
        <authorList>
            <person name="Wiegand S."/>
            <person name="Jogler M."/>
            <person name="Boedeker C."/>
            <person name="Pinto D."/>
            <person name="Vollmers J."/>
            <person name="Rivas-Marin E."/>
            <person name="Kohn T."/>
            <person name="Peeters S.H."/>
            <person name="Heuer A."/>
            <person name="Rast P."/>
            <person name="Oberbeckmann S."/>
            <person name="Bunk B."/>
            <person name="Jeske O."/>
            <person name="Meyerdierks A."/>
            <person name="Storesund J.E."/>
            <person name="Kallscheuer N."/>
            <person name="Luecker S."/>
            <person name="Lage O.M."/>
            <person name="Pohl T."/>
            <person name="Merkel B.J."/>
            <person name="Hornburger P."/>
            <person name="Mueller R.-W."/>
            <person name="Bruemmer F."/>
            <person name="Labrenz M."/>
            <person name="Spormann A.M."/>
            <person name="Op den Camp H."/>
            <person name="Overmann J."/>
            <person name="Amann R."/>
            <person name="Jetten M.S.M."/>
            <person name="Mascher T."/>
            <person name="Medema M.H."/>
            <person name="Devos D.P."/>
            <person name="Kaster A.-K."/>
            <person name="Ovreas L."/>
            <person name="Rohde M."/>
            <person name="Galperin M.Y."/>
            <person name="Jogler C."/>
        </authorList>
    </citation>
    <scope>NUCLEOTIDE SEQUENCE [LARGE SCALE GENOMIC DNA]</scope>
    <source>
        <strain evidence="5 6">Enr17</strain>
    </source>
</reference>
<evidence type="ECO:0000313" key="6">
    <source>
        <dbReference type="Proteomes" id="UP000318313"/>
    </source>
</evidence>
<dbReference type="KEGG" id="gfm:Enr17x_33200"/>
<evidence type="ECO:0000259" key="4">
    <source>
        <dbReference type="Pfam" id="PF01522"/>
    </source>
</evidence>
<proteinExistence type="predicted"/>
<dbReference type="PANTHER" id="PTHR34216">
    <property type="match status" value="1"/>
</dbReference>
<protein>
    <submittedName>
        <fullName evidence="5">Polysaccharide deacetylase</fullName>
    </submittedName>
</protein>
<dbReference type="InterPro" id="IPR051398">
    <property type="entry name" value="Polysacch_Deacetylase"/>
</dbReference>
<keyword evidence="2 3" id="KW-0732">Signal</keyword>
<name>A0A518IDX5_9PLAN</name>
<evidence type="ECO:0000256" key="2">
    <source>
        <dbReference type="ARBA" id="ARBA00022729"/>
    </source>
</evidence>
<dbReference type="Pfam" id="PF01522">
    <property type="entry name" value="Polysacc_deac_1"/>
    <property type="match status" value="1"/>
</dbReference>
<dbReference type="GO" id="GO:0005975">
    <property type="term" value="P:carbohydrate metabolic process"/>
    <property type="evidence" value="ECO:0007669"/>
    <property type="project" value="InterPro"/>
</dbReference>
<accession>A0A518IDX5</accession>
<keyword evidence="6" id="KW-1185">Reference proteome</keyword>
<feature type="chain" id="PRO_5022196596" evidence="3">
    <location>
        <begin position="20"/>
        <end position="261"/>
    </location>
</feature>
<dbReference type="Gene3D" id="3.20.20.370">
    <property type="entry name" value="Glycoside hydrolase/deacetylase"/>
    <property type="match status" value="1"/>
</dbReference>
<dbReference type="CDD" id="cd10967">
    <property type="entry name" value="CE4_GLA_like_6s"/>
    <property type="match status" value="1"/>
</dbReference>
<feature type="domain" description="NodB homology" evidence="4">
    <location>
        <begin position="30"/>
        <end position="147"/>
    </location>
</feature>
<dbReference type="InterPro" id="IPR002509">
    <property type="entry name" value="NODB_dom"/>
</dbReference>
<gene>
    <name evidence="5" type="ORF">Enr17x_33200</name>
</gene>
<dbReference type="PANTHER" id="PTHR34216:SF3">
    <property type="entry name" value="POLY-BETA-1,6-N-ACETYL-D-GLUCOSAMINE N-DEACETYLASE"/>
    <property type="match status" value="1"/>
</dbReference>
<dbReference type="OrthoDB" id="258610at2"/>
<feature type="signal peptide" evidence="3">
    <location>
        <begin position="1"/>
        <end position="19"/>
    </location>
</feature>
<dbReference type="RefSeq" id="WP_145310378.1">
    <property type="nucleotide sequence ID" value="NZ_CP037452.1"/>
</dbReference>
<dbReference type="EMBL" id="CP037452">
    <property type="protein sequence ID" value="QDV51265.1"/>
    <property type="molecule type" value="Genomic_DNA"/>
</dbReference>
<dbReference type="InterPro" id="IPR011330">
    <property type="entry name" value="Glyco_hydro/deAcase_b/a-brl"/>
</dbReference>
<dbReference type="GO" id="GO:0005576">
    <property type="term" value="C:extracellular region"/>
    <property type="evidence" value="ECO:0007669"/>
    <property type="project" value="UniProtKB-SubCell"/>
</dbReference>
<dbReference type="SUPFAM" id="SSF88713">
    <property type="entry name" value="Glycoside hydrolase/deacetylase"/>
    <property type="match status" value="1"/>
</dbReference>
<dbReference type="GO" id="GO:0016810">
    <property type="term" value="F:hydrolase activity, acting on carbon-nitrogen (but not peptide) bonds"/>
    <property type="evidence" value="ECO:0007669"/>
    <property type="project" value="InterPro"/>
</dbReference>
<dbReference type="Proteomes" id="UP000318313">
    <property type="component" value="Chromosome"/>
</dbReference>
<sequence length="261" mass="29423" precursor="true">MRITFLLLCFSLLSVHASATEKTTTRKPLPSAGVVLTFDDRNMNQWVKQIPLFQKYDAKVTFFVDHFHTLKPQQIVALKQLQAAGHAIGCHGVKHRKAVDFVREHGIERYLQDEINPAVKRMTDAGIKPTAFAYPSSSRNEEIDQALLKTFRHLRGGTGLAPNQRMRDLKPIFVPVDQIQQTGCLIGTGIDYADTEKRPHYLTEVKDAMDHAKQRGEIVIFYAHNISDNGPGHHLSPKALEEILAHAQQINLPTLTYDDLP</sequence>
<evidence type="ECO:0000256" key="3">
    <source>
        <dbReference type="SAM" id="SignalP"/>
    </source>
</evidence>
<comment type="subcellular location">
    <subcellularLocation>
        <location evidence="1">Secreted</location>
    </subcellularLocation>
</comment>
<evidence type="ECO:0000256" key="1">
    <source>
        <dbReference type="ARBA" id="ARBA00004613"/>
    </source>
</evidence>
<evidence type="ECO:0000313" key="5">
    <source>
        <dbReference type="EMBL" id="QDV51265.1"/>
    </source>
</evidence>
<dbReference type="AlphaFoldDB" id="A0A518IDX5"/>
<organism evidence="5 6">
    <name type="scientific">Gimesia fumaroli</name>
    <dbReference type="NCBI Taxonomy" id="2527976"/>
    <lineage>
        <taxon>Bacteria</taxon>
        <taxon>Pseudomonadati</taxon>
        <taxon>Planctomycetota</taxon>
        <taxon>Planctomycetia</taxon>
        <taxon>Planctomycetales</taxon>
        <taxon>Planctomycetaceae</taxon>
        <taxon>Gimesia</taxon>
    </lineage>
</organism>